<dbReference type="Proteomes" id="UP000193498">
    <property type="component" value="Unassembled WGS sequence"/>
</dbReference>
<evidence type="ECO:0000313" key="2">
    <source>
        <dbReference type="EMBL" id="ORX90171.1"/>
    </source>
</evidence>
<protein>
    <submittedName>
        <fullName evidence="2">Uncharacterized protein</fullName>
    </submittedName>
</protein>
<evidence type="ECO:0000256" key="1">
    <source>
        <dbReference type="SAM" id="MobiDB-lite"/>
    </source>
</evidence>
<dbReference type="InParanoid" id="A0A1Y1XWN8"/>
<keyword evidence="3" id="KW-1185">Reference proteome</keyword>
<proteinExistence type="predicted"/>
<reference evidence="2 3" key="1">
    <citation type="submission" date="2016-07" db="EMBL/GenBank/DDBJ databases">
        <title>Pervasive Adenine N6-methylation of Active Genes in Fungi.</title>
        <authorList>
            <consortium name="DOE Joint Genome Institute"/>
            <person name="Mondo S.J."/>
            <person name="Dannebaum R.O."/>
            <person name="Kuo R.C."/>
            <person name="Labutti K."/>
            <person name="Haridas S."/>
            <person name="Kuo A."/>
            <person name="Salamov A."/>
            <person name="Ahrendt S.R."/>
            <person name="Lipzen A."/>
            <person name="Sullivan W."/>
            <person name="Andreopoulos W.B."/>
            <person name="Clum A."/>
            <person name="Lindquist E."/>
            <person name="Daum C."/>
            <person name="Ramamoorthy G.K."/>
            <person name="Gryganskyi A."/>
            <person name="Culley D."/>
            <person name="Magnuson J.K."/>
            <person name="James T.Y."/>
            <person name="O'Malley M.A."/>
            <person name="Stajich J.E."/>
            <person name="Spatafora J.W."/>
            <person name="Visel A."/>
            <person name="Grigoriev I.V."/>
        </authorList>
    </citation>
    <scope>NUCLEOTIDE SEQUENCE [LARGE SCALE GENOMIC DNA]</scope>
    <source>
        <strain evidence="2 3">CBS 931.73</strain>
    </source>
</reference>
<dbReference type="AlphaFoldDB" id="A0A1Y1XWN8"/>
<organism evidence="2 3">
    <name type="scientific">Basidiobolus meristosporus CBS 931.73</name>
    <dbReference type="NCBI Taxonomy" id="1314790"/>
    <lineage>
        <taxon>Eukaryota</taxon>
        <taxon>Fungi</taxon>
        <taxon>Fungi incertae sedis</taxon>
        <taxon>Zoopagomycota</taxon>
        <taxon>Entomophthoromycotina</taxon>
        <taxon>Basidiobolomycetes</taxon>
        <taxon>Basidiobolales</taxon>
        <taxon>Basidiobolaceae</taxon>
        <taxon>Basidiobolus</taxon>
    </lineage>
</organism>
<gene>
    <name evidence="2" type="ORF">K493DRAFT_357186</name>
</gene>
<comment type="caution">
    <text evidence="2">The sequence shown here is derived from an EMBL/GenBank/DDBJ whole genome shotgun (WGS) entry which is preliminary data.</text>
</comment>
<evidence type="ECO:0000313" key="3">
    <source>
        <dbReference type="Proteomes" id="UP000193498"/>
    </source>
</evidence>
<sequence length="156" mass="18028">MTSPPVTSPASPPSQHVPKPRRHGKIFLADSYPTHIYTLKHPPPKAVDKKRFGQIFPIHLDEDKRRCESLKSKFAEQVEIVWYTISEVRETRHEKRTISVKNTSIPRDGLEEVRCRLRSIKSFDDMLVHGFIVNEALHEYEATVRFSLTPKIAGDR</sequence>
<dbReference type="EMBL" id="MCFE01000396">
    <property type="protein sequence ID" value="ORX90171.1"/>
    <property type="molecule type" value="Genomic_DNA"/>
</dbReference>
<name>A0A1Y1XWN8_9FUNG</name>
<feature type="compositionally biased region" description="Pro residues" evidence="1">
    <location>
        <begin position="1"/>
        <end position="12"/>
    </location>
</feature>
<accession>A0A1Y1XWN8</accession>
<feature type="region of interest" description="Disordered" evidence="1">
    <location>
        <begin position="1"/>
        <end position="21"/>
    </location>
</feature>